<accession>A0A5M7BGD6</accession>
<comment type="caution">
    <text evidence="2">The sequence shown here is derived from an EMBL/GenBank/DDBJ whole genome shotgun (WGS) entry which is preliminary data.</text>
</comment>
<dbReference type="EMBL" id="VWPH01000015">
    <property type="protein sequence ID" value="KAA5828482.1"/>
    <property type="molecule type" value="Genomic_DNA"/>
</dbReference>
<dbReference type="InterPro" id="IPR039374">
    <property type="entry name" value="SIP_fam"/>
</dbReference>
<dbReference type="Gene3D" id="2.40.30.10">
    <property type="entry name" value="Translation factors"/>
    <property type="match status" value="1"/>
</dbReference>
<dbReference type="GO" id="GO:0016491">
    <property type="term" value="F:oxidoreductase activity"/>
    <property type="evidence" value="ECO:0007669"/>
    <property type="project" value="InterPro"/>
</dbReference>
<dbReference type="PANTHER" id="PTHR30157">
    <property type="entry name" value="FERRIC REDUCTASE, NADPH-DEPENDENT"/>
    <property type="match status" value="1"/>
</dbReference>
<dbReference type="OrthoDB" id="3291337at2"/>
<dbReference type="InterPro" id="IPR017938">
    <property type="entry name" value="Riboflavin_synthase-like_b-brl"/>
</dbReference>
<dbReference type="Proteomes" id="UP000323946">
    <property type="component" value="Unassembled WGS sequence"/>
</dbReference>
<dbReference type="CDD" id="cd06193">
    <property type="entry name" value="siderophore_interacting"/>
    <property type="match status" value="1"/>
</dbReference>
<evidence type="ECO:0000313" key="2">
    <source>
        <dbReference type="EMBL" id="KAA5828482.1"/>
    </source>
</evidence>
<keyword evidence="3" id="KW-1185">Reference proteome</keyword>
<proteinExistence type="predicted"/>
<dbReference type="Pfam" id="PF04954">
    <property type="entry name" value="SIP"/>
    <property type="match status" value="1"/>
</dbReference>
<feature type="domain" description="FAD-binding FR-type" evidence="1">
    <location>
        <begin position="62"/>
        <end position="187"/>
    </location>
</feature>
<protein>
    <submittedName>
        <fullName evidence="2">Siderophore-interacting protein</fullName>
    </submittedName>
</protein>
<dbReference type="InterPro" id="IPR039261">
    <property type="entry name" value="FNR_nucleotide-bd"/>
</dbReference>
<gene>
    <name evidence="2" type="ORF">F1721_28395</name>
</gene>
<dbReference type="InterPro" id="IPR013113">
    <property type="entry name" value="SIP_FAD-bd"/>
</dbReference>
<dbReference type="InterPro" id="IPR007037">
    <property type="entry name" value="SIP_rossman_dom"/>
</dbReference>
<dbReference type="SUPFAM" id="SSF63380">
    <property type="entry name" value="Riboflavin synthase domain-like"/>
    <property type="match status" value="1"/>
</dbReference>
<dbReference type="Pfam" id="PF08021">
    <property type="entry name" value="FAD_binding_9"/>
    <property type="match status" value="1"/>
</dbReference>
<organism evidence="2 3">
    <name type="scientific">Saccharopolyspora hirsuta</name>
    <dbReference type="NCBI Taxonomy" id="1837"/>
    <lineage>
        <taxon>Bacteria</taxon>
        <taxon>Bacillati</taxon>
        <taxon>Actinomycetota</taxon>
        <taxon>Actinomycetes</taxon>
        <taxon>Pseudonocardiales</taxon>
        <taxon>Pseudonocardiaceae</taxon>
        <taxon>Saccharopolyspora</taxon>
    </lineage>
</organism>
<name>A0A5M7BGD6_SACHI</name>
<evidence type="ECO:0000259" key="1">
    <source>
        <dbReference type="PROSITE" id="PS51384"/>
    </source>
</evidence>
<sequence>MIGVRAGAGPPARRSTVEELCYRNRRSRTRIRSGPVLATGRPDKLALPNEVGFPAPASRGVRLTTYLTVTSAELVTPCLRRVWFRSDDLSAFAGSECTDRYVKLIFPKAGVTYPDPIDVRALRGVMPAEDLPTVRTFTALFPDVESGTMAIDFVLHGDEGVAGRWAATAAPGDQLMVNGPGGAYRPDPTADWHLLVGDETAIPAISAALADLQPDAVVRAILLVDSEADEPKLDVPARGEVTFLHRREIGADGVLEAAVRELEWLPGRVHAFVHGEAHEVMRRIRPHLFRERGLTRDQVSISGYWRRGRTEEGFREWKAELARAEGR</sequence>
<dbReference type="Gene3D" id="3.40.50.80">
    <property type="entry name" value="Nucleotide-binding domain of ferredoxin-NADP reductase (FNR) module"/>
    <property type="match status" value="1"/>
</dbReference>
<reference evidence="2 3" key="1">
    <citation type="submission" date="2019-09" db="EMBL/GenBank/DDBJ databases">
        <title>Draft genome sequence of the thermophilic Saccharopolyspora hirsuta VKM Ac-666T.</title>
        <authorList>
            <person name="Lobastova T.G."/>
            <person name="Fokina V."/>
            <person name="Bragin E.Y."/>
            <person name="Shtratnikova V.Y."/>
            <person name="Starodumova I.P."/>
            <person name="Tarlachkov S.V."/>
            <person name="Donova M.V."/>
        </authorList>
    </citation>
    <scope>NUCLEOTIDE SEQUENCE [LARGE SCALE GENOMIC DNA]</scope>
    <source>
        <strain evidence="2 3">VKM Ac-666</strain>
    </source>
</reference>
<dbReference type="PROSITE" id="PS51384">
    <property type="entry name" value="FAD_FR"/>
    <property type="match status" value="1"/>
</dbReference>
<dbReference type="AlphaFoldDB" id="A0A5M7BGD6"/>
<dbReference type="InterPro" id="IPR017927">
    <property type="entry name" value="FAD-bd_FR_type"/>
</dbReference>
<evidence type="ECO:0000313" key="3">
    <source>
        <dbReference type="Proteomes" id="UP000323946"/>
    </source>
</evidence>
<dbReference type="PANTHER" id="PTHR30157:SF0">
    <property type="entry name" value="NADPH-DEPENDENT FERRIC-CHELATE REDUCTASE"/>
    <property type="match status" value="1"/>
</dbReference>